<dbReference type="EMBL" id="VSSQ01000151">
    <property type="protein sequence ID" value="MPL81536.1"/>
    <property type="molecule type" value="Genomic_DNA"/>
</dbReference>
<dbReference type="Gene3D" id="3.30.428.10">
    <property type="entry name" value="HIT-like"/>
    <property type="match status" value="1"/>
</dbReference>
<evidence type="ECO:0000259" key="1">
    <source>
        <dbReference type="Pfam" id="PF16285"/>
    </source>
</evidence>
<feature type="domain" description="DUF4931" evidence="2">
    <location>
        <begin position="136"/>
        <end position="253"/>
    </location>
</feature>
<organism evidence="3">
    <name type="scientific">bioreactor metagenome</name>
    <dbReference type="NCBI Taxonomy" id="1076179"/>
    <lineage>
        <taxon>unclassified sequences</taxon>
        <taxon>metagenomes</taxon>
        <taxon>ecological metagenomes</taxon>
    </lineage>
</organism>
<accession>A0A644UR57</accession>
<reference evidence="3" key="1">
    <citation type="submission" date="2019-08" db="EMBL/GenBank/DDBJ databases">
        <authorList>
            <person name="Kucharzyk K."/>
            <person name="Murdoch R.W."/>
            <person name="Higgins S."/>
            <person name="Loffler F."/>
        </authorList>
    </citation>
    <scope>NUCLEOTIDE SEQUENCE</scope>
</reference>
<name>A0A644UR57_9ZZZZ</name>
<comment type="caution">
    <text evidence="3">The sequence shown here is derived from an EMBL/GenBank/DDBJ whole genome shotgun (WGS) entry which is preliminary data.</text>
</comment>
<dbReference type="Pfam" id="PF20956">
    <property type="entry name" value="DUF4931_C"/>
    <property type="match status" value="1"/>
</dbReference>
<proteinExistence type="predicted"/>
<dbReference type="Pfam" id="PF16285">
    <property type="entry name" value="DUF4931_N"/>
    <property type="match status" value="1"/>
</dbReference>
<dbReference type="InterPro" id="IPR046322">
    <property type="entry name" value="DUF4931"/>
</dbReference>
<dbReference type="AlphaFoldDB" id="A0A644UR57"/>
<dbReference type="InterPro" id="IPR049285">
    <property type="entry name" value="DUF4931_C"/>
</dbReference>
<protein>
    <recommendedName>
        <fullName evidence="4">DUF4931 domain-containing protein</fullName>
    </recommendedName>
</protein>
<dbReference type="InterPro" id="IPR012361">
    <property type="entry name" value="GalT_short"/>
</dbReference>
<dbReference type="InterPro" id="IPR036265">
    <property type="entry name" value="HIT-like_sf"/>
</dbReference>
<gene>
    <name evidence="3" type="ORF">SDC9_27464</name>
</gene>
<evidence type="ECO:0008006" key="4">
    <source>
        <dbReference type="Google" id="ProtNLM"/>
    </source>
</evidence>
<sequence length="253" mass="29366">MIDHSHLCFDSDIGSQKPESIINTSTKCPFCDHNDLEEIIEQRGKMILVKNKYPVLKDAFQTVLIETDECYSELSTYSKKHLYALIRFGVEKWLEMKSSGDYQSAIFYKNHGPLSGGTIRHPHMQIVGLKYIDIQKNLKGDFFEGFTINKMPGIELNISTKPKVGFFEFNVVMDSLAHIDRMADYIQIMAHYALNHFHRRCSSYNLFFYQLENKIITKIMPRFVTSPIFIGYSIPHVSSRTHDVVKEVQSLYF</sequence>
<dbReference type="SUPFAM" id="SSF54197">
    <property type="entry name" value="HIT-like"/>
    <property type="match status" value="1"/>
</dbReference>
<evidence type="ECO:0000313" key="3">
    <source>
        <dbReference type="EMBL" id="MPL81536.1"/>
    </source>
</evidence>
<feature type="domain" description="DUF4931" evidence="1">
    <location>
        <begin position="9"/>
        <end position="132"/>
    </location>
</feature>
<evidence type="ECO:0000259" key="2">
    <source>
        <dbReference type="Pfam" id="PF20956"/>
    </source>
</evidence>
<dbReference type="PIRSF" id="PIRSF031505">
    <property type="entry name" value="GalT_short"/>
    <property type="match status" value="1"/>
</dbReference>